<dbReference type="Proteomes" id="UP000179243">
    <property type="component" value="Unassembled WGS sequence"/>
</dbReference>
<dbReference type="Pfam" id="PF00381">
    <property type="entry name" value="PTS-HPr"/>
    <property type="match status" value="1"/>
</dbReference>
<dbReference type="EMBL" id="MFYX01000078">
    <property type="protein sequence ID" value="OGK03985.1"/>
    <property type="molecule type" value="Genomic_DNA"/>
</dbReference>
<protein>
    <recommendedName>
        <fullName evidence="4">HPr domain-containing protein</fullName>
    </recommendedName>
</protein>
<dbReference type="NCBIfam" id="TIGR01003">
    <property type="entry name" value="PTS_HPr_family"/>
    <property type="match status" value="1"/>
</dbReference>
<proteinExistence type="predicted"/>
<dbReference type="InterPro" id="IPR002114">
    <property type="entry name" value="PTS_HPr_Ser_P_site"/>
</dbReference>
<dbReference type="InterPro" id="IPR001020">
    <property type="entry name" value="PTS_HPr_His_P_site"/>
</dbReference>
<evidence type="ECO:0000259" key="4">
    <source>
        <dbReference type="PROSITE" id="PS51350"/>
    </source>
</evidence>
<dbReference type="InterPro" id="IPR050399">
    <property type="entry name" value="HPr"/>
</dbReference>
<dbReference type="PROSITE" id="PS51350">
    <property type="entry name" value="PTS_HPR_DOM"/>
    <property type="match status" value="1"/>
</dbReference>
<dbReference type="PANTHER" id="PTHR33705:SF2">
    <property type="entry name" value="PHOSPHOCARRIER PROTEIN NPR"/>
    <property type="match status" value="1"/>
</dbReference>
<dbReference type="PROSITE" id="PS00369">
    <property type="entry name" value="PTS_HPR_HIS"/>
    <property type="match status" value="1"/>
</dbReference>
<dbReference type="AlphaFoldDB" id="A0A1F7FBD4"/>
<name>A0A1F7FBD4_UNCRA</name>
<comment type="caution">
    <text evidence="5">The sequence shown here is derived from an EMBL/GenBank/DDBJ whole genome shotgun (WGS) entry which is preliminary data.</text>
</comment>
<comment type="subcellular location">
    <subcellularLocation>
        <location evidence="1">Cytoplasm</location>
    </subcellularLocation>
</comment>
<dbReference type="PANTHER" id="PTHR33705">
    <property type="entry name" value="PHOSPHOCARRIER PROTEIN HPR"/>
    <property type="match status" value="1"/>
</dbReference>
<keyword evidence="3" id="KW-0598">Phosphotransferase system</keyword>
<evidence type="ECO:0000313" key="5">
    <source>
        <dbReference type="EMBL" id="OGK03985.1"/>
    </source>
</evidence>
<dbReference type="GO" id="GO:0009401">
    <property type="term" value="P:phosphoenolpyruvate-dependent sugar phosphotransferase system"/>
    <property type="evidence" value="ECO:0007669"/>
    <property type="project" value="UniProtKB-KW"/>
</dbReference>
<evidence type="ECO:0000256" key="1">
    <source>
        <dbReference type="ARBA" id="ARBA00004496"/>
    </source>
</evidence>
<sequence>MVERIVEIKNKYGLHARPSAAFVQAASQFKSDIFVVNDDKLANGKSIISIMVLAAECGAKITLRIEGEDENEAMAALVKLIENKFNIREEDL</sequence>
<dbReference type="InterPro" id="IPR035895">
    <property type="entry name" value="HPr-like_sf"/>
</dbReference>
<dbReference type="GO" id="GO:0005737">
    <property type="term" value="C:cytoplasm"/>
    <property type="evidence" value="ECO:0007669"/>
    <property type="project" value="UniProtKB-SubCell"/>
</dbReference>
<dbReference type="CDD" id="cd00367">
    <property type="entry name" value="PTS-HPr_like"/>
    <property type="match status" value="1"/>
</dbReference>
<reference evidence="5 6" key="1">
    <citation type="journal article" date="2016" name="Nat. Commun.">
        <title>Thousands of microbial genomes shed light on interconnected biogeochemical processes in an aquifer system.</title>
        <authorList>
            <person name="Anantharaman K."/>
            <person name="Brown C.T."/>
            <person name="Hug L.A."/>
            <person name="Sharon I."/>
            <person name="Castelle C.J."/>
            <person name="Probst A.J."/>
            <person name="Thomas B.C."/>
            <person name="Singh A."/>
            <person name="Wilkins M.J."/>
            <person name="Karaoz U."/>
            <person name="Brodie E.L."/>
            <person name="Williams K.H."/>
            <person name="Hubbard S.S."/>
            <person name="Banfield J.F."/>
        </authorList>
    </citation>
    <scope>NUCLEOTIDE SEQUENCE [LARGE SCALE GENOMIC DNA]</scope>
</reference>
<evidence type="ECO:0000256" key="2">
    <source>
        <dbReference type="ARBA" id="ARBA00022490"/>
    </source>
</evidence>
<dbReference type="Gene3D" id="3.30.1340.10">
    <property type="entry name" value="HPr-like"/>
    <property type="match status" value="1"/>
</dbReference>
<dbReference type="PRINTS" id="PR00107">
    <property type="entry name" value="PHOSPHOCPHPR"/>
</dbReference>
<keyword evidence="2" id="KW-0963">Cytoplasm</keyword>
<dbReference type="InterPro" id="IPR000032">
    <property type="entry name" value="HPr-like"/>
</dbReference>
<organism evidence="5 6">
    <name type="scientific">Candidatus Raymondbacteria bacterium RIFOXYD12_FULL_49_13</name>
    <dbReference type="NCBI Taxonomy" id="1817890"/>
    <lineage>
        <taxon>Bacteria</taxon>
        <taxon>Raymondiibacteriota</taxon>
    </lineage>
</organism>
<gene>
    <name evidence="5" type="ORF">A2519_04660</name>
</gene>
<accession>A0A1F7FBD4</accession>
<feature type="domain" description="HPr" evidence="4">
    <location>
        <begin position="1"/>
        <end position="90"/>
    </location>
</feature>
<dbReference type="SUPFAM" id="SSF55594">
    <property type="entry name" value="HPr-like"/>
    <property type="match status" value="1"/>
</dbReference>
<dbReference type="PROSITE" id="PS00589">
    <property type="entry name" value="PTS_HPR_SER"/>
    <property type="match status" value="1"/>
</dbReference>
<evidence type="ECO:0000313" key="6">
    <source>
        <dbReference type="Proteomes" id="UP000179243"/>
    </source>
</evidence>
<evidence type="ECO:0000256" key="3">
    <source>
        <dbReference type="ARBA" id="ARBA00022683"/>
    </source>
</evidence>